<dbReference type="EMBL" id="SLUM01000027">
    <property type="protein sequence ID" value="TCL53766.1"/>
    <property type="molecule type" value="Genomic_DNA"/>
</dbReference>
<proteinExistence type="predicted"/>
<dbReference type="GO" id="GO:0006261">
    <property type="term" value="P:DNA-templated DNA replication"/>
    <property type="evidence" value="ECO:0007669"/>
    <property type="project" value="TreeGrafter"/>
</dbReference>
<evidence type="ECO:0000313" key="2">
    <source>
        <dbReference type="Proteomes" id="UP000295184"/>
    </source>
</evidence>
<protein>
    <submittedName>
        <fullName evidence="1">DNA polymerase-3 subunit delta</fullName>
    </submittedName>
</protein>
<dbReference type="AlphaFoldDB" id="A0A4R1QJP0"/>
<sequence>MLDAFRGNQALKESLQAALRAGRLSHSILLCGEAGCGAGFAARCLAADYLYPEGGAQADAVLEGRAAECIEVRGEGASGEIRIDAVRQVRRKVFETALSANGRAVIFYGAQKMNASSANALLKVLEEPPEGVLFVLTATSAAAVLPTIRSRCAIYPIAPVTRQECVSWLQENCPDCKDPELLAAVYDGHIGRAAAAAREPQAAQSFETACQLAQAVAKGDRYRLMQLLAGYEKDKPAAARLLADLASVAAAELAGAGRFGMSAHQAARTASQCGEALQNMNRNLNQKLLLTLLAARIAR</sequence>
<dbReference type="PANTHER" id="PTHR11669">
    <property type="entry name" value="REPLICATION FACTOR C / DNA POLYMERASE III GAMMA-TAU SUBUNIT"/>
    <property type="match status" value="1"/>
</dbReference>
<organism evidence="1 2">
    <name type="scientific">Allofournierella massiliensis</name>
    <dbReference type="NCBI Taxonomy" id="1650663"/>
    <lineage>
        <taxon>Bacteria</taxon>
        <taxon>Bacillati</taxon>
        <taxon>Bacillota</taxon>
        <taxon>Clostridia</taxon>
        <taxon>Eubacteriales</taxon>
        <taxon>Oscillospiraceae</taxon>
        <taxon>Allofournierella</taxon>
    </lineage>
</organism>
<name>A0A4R1QJP0_9FIRM</name>
<comment type="caution">
    <text evidence="1">The sequence shown here is derived from an EMBL/GenBank/DDBJ whole genome shotgun (WGS) entry which is preliminary data.</text>
</comment>
<dbReference type="RefSeq" id="WP_058963415.1">
    <property type="nucleotide sequence ID" value="NZ_CABKVM010000014.1"/>
</dbReference>
<dbReference type="Proteomes" id="UP000295184">
    <property type="component" value="Unassembled WGS sequence"/>
</dbReference>
<dbReference type="SUPFAM" id="SSF52540">
    <property type="entry name" value="P-loop containing nucleoside triphosphate hydrolases"/>
    <property type="match status" value="1"/>
</dbReference>
<evidence type="ECO:0000313" key="1">
    <source>
        <dbReference type="EMBL" id="TCL53766.1"/>
    </source>
</evidence>
<accession>A0A4R1QJP0</accession>
<dbReference type="Pfam" id="PF13177">
    <property type="entry name" value="DNA_pol3_delta2"/>
    <property type="match status" value="1"/>
</dbReference>
<dbReference type="InterPro" id="IPR027417">
    <property type="entry name" value="P-loop_NTPase"/>
</dbReference>
<dbReference type="STRING" id="1650663.GCA_001486665_00926"/>
<dbReference type="Gene3D" id="3.40.50.300">
    <property type="entry name" value="P-loop containing nucleotide triphosphate hydrolases"/>
    <property type="match status" value="1"/>
</dbReference>
<dbReference type="PANTHER" id="PTHR11669:SF8">
    <property type="entry name" value="DNA POLYMERASE III SUBUNIT DELTA"/>
    <property type="match status" value="1"/>
</dbReference>
<dbReference type="OrthoDB" id="9810148at2"/>
<reference evidence="1 2" key="1">
    <citation type="submission" date="2019-03" db="EMBL/GenBank/DDBJ databases">
        <title>Genomic Encyclopedia of Type Strains, Phase IV (KMG-IV): sequencing the most valuable type-strain genomes for metagenomic binning, comparative biology and taxonomic classification.</title>
        <authorList>
            <person name="Goeker M."/>
        </authorList>
    </citation>
    <scope>NUCLEOTIDE SEQUENCE [LARGE SCALE GENOMIC DNA]</scope>
    <source>
        <strain evidence="1 2">DSM 100451</strain>
    </source>
</reference>
<gene>
    <name evidence="1" type="ORF">EDD77_12713</name>
</gene>
<dbReference type="InterPro" id="IPR050238">
    <property type="entry name" value="DNA_Rep/Repair_Clamp_Loader"/>
</dbReference>